<dbReference type="GeneID" id="17286913"/>
<dbReference type="RefSeq" id="XP_005794072.1">
    <property type="nucleotide sequence ID" value="XM_005794015.1"/>
</dbReference>
<dbReference type="EMBL" id="KB863010">
    <property type="protein sequence ID" value="EOD41643.1"/>
    <property type="molecule type" value="Genomic_DNA"/>
</dbReference>
<protein>
    <recommendedName>
        <fullName evidence="1">Methyltransferase FkbM domain-containing protein</fullName>
    </recommendedName>
</protein>
<proteinExistence type="predicted"/>
<dbReference type="KEGG" id="ehx:EMIHUDRAFT_59788"/>
<dbReference type="PaxDb" id="2903-EOD41643"/>
<dbReference type="InterPro" id="IPR029063">
    <property type="entry name" value="SAM-dependent_MTases_sf"/>
</dbReference>
<organism evidence="2">
    <name type="scientific">Emiliania huxleyi</name>
    <name type="common">Coccolithophore</name>
    <name type="synonym">Pontosphaera huxleyi</name>
    <dbReference type="NCBI Taxonomy" id="2903"/>
    <lineage>
        <taxon>Eukaryota</taxon>
        <taxon>Haptista</taxon>
        <taxon>Haptophyta</taxon>
        <taxon>Prymnesiophyceae</taxon>
        <taxon>Isochrysidales</taxon>
        <taxon>Noelaerhabdaceae</taxon>
        <taxon>Emiliania</taxon>
    </lineage>
</organism>
<accession>R1E205</accession>
<reference evidence="2" key="1">
    <citation type="submission" date="2012-07" db="EMBL/GenBank/DDBJ databases">
        <title>Genome variability drives Emilianias global distribution.</title>
        <authorList>
            <consortium name="DOE Joint Genome Institute"/>
            <person name="Read B."/>
            <person name="Kegel J."/>
            <person name="Klute M."/>
            <person name="Kuo A."/>
            <person name="Lefebvre S.C."/>
            <person name="Maumus F."/>
            <person name="Mayer C."/>
            <person name="Miller J."/>
            <person name="Allen A."/>
            <person name="Bidle K."/>
            <person name="Borodovsky M."/>
            <person name="Bowler C."/>
            <person name="Brownlee C."/>
            <person name="Claverie J.-M."/>
            <person name="Cock M."/>
            <person name="De Vargas C."/>
            <person name="Elias M."/>
            <person name="Frickenhaus S."/>
            <person name="Gladyshev V.N."/>
            <person name="Gonzalez K."/>
            <person name="Guda C."/>
            <person name="Hadaegh A."/>
            <person name="Herman E."/>
            <person name="Iglesias-Rodriguez D."/>
            <person name="Jones B."/>
            <person name="Lawson T."/>
            <person name="Leese F."/>
            <person name="Lin Y.-C."/>
            <person name="Lindquist E."/>
            <person name="Lobanov A."/>
            <person name="Lucas S."/>
            <person name="Malik S.-H.B."/>
            <person name="Marsh M.E."/>
            <person name="Mock T."/>
            <person name="Monier A."/>
            <person name="Moreau H."/>
            <person name="Mueller-Roeber B."/>
            <person name="Napier J."/>
            <person name="Ogata H."/>
            <person name="Parker M."/>
            <person name="Probert I."/>
            <person name="Quesneville H."/>
            <person name="Raines C."/>
            <person name="Rensing S."/>
            <person name="Riano-Pachon D.M."/>
            <person name="Richier S."/>
            <person name="Rokitta S."/>
            <person name="Salamov A."/>
            <person name="Sarno A.F."/>
            <person name="Schmutz J."/>
            <person name="Schroeder D."/>
            <person name="Shiraiwa Y."/>
            <person name="Soanes D.M."/>
            <person name="Valentin K."/>
            <person name="Van Der Giezen M."/>
            <person name="Van Der Peer Y."/>
            <person name="Vardi A."/>
            <person name="Verret F."/>
            <person name="Von Dassow P."/>
            <person name="Wheeler G."/>
            <person name="Williams B."/>
            <person name="Wilson W."/>
            <person name="Wolfe G."/>
            <person name="Wurch L.L."/>
            <person name="Young J."/>
            <person name="Dacks J.B."/>
            <person name="Delwiche C.F."/>
            <person name="Dyhrman S."/>
            <person name="Glockner G."/>
            <person name="John U."/>
            <person name="Richards T."/>
            <person name="Worden A.Z."/>
            <person name="Zhang X."/>
            <person name="Grigoriev I.V."/>
        </authorList>
    </citation>
    <scope>NUCLEOTIDE SEQUENCE</scope>
    <source>
        <strain evidence="2">CCMP1516</strain>
    </source>
</reference>
<dbReference type="NCBIfam" id="TIGR01444">
    <property type="entry name" value="fkbM_fam"/>
    <property type="match status" value="1"/>
</dbReference>
<feature type="domain" description="Methyltransferase FkbM" evidence="1">
    <location>
        <begin position="2"/>
        <end position="62"/>
    </location>
</feature>
<dbReference type="HOGENOM" id="CLU_2856813_0_0_1"/>
<dbReference type="SUPFAM" id="SSF53335">
    <property type="entry name" value="S-adenosyl-L-methionine-dependent methyltransferases"/>
    <property type="match status" value="1"/>
</dbReference>
<gene>
    <name evidence="2" type="ORF">EMIHUDRAFT_59788</name>
</gene>
<feature type="non-terminal residue" evidence="2">
    <location>
        <position position="1"/>
    </location>
</feature>
<feature type="non-terminal residue" evidence="2">
    <location>
        <position position="65"/>
    </location>
</feature>
<evidence type="ECO:0000313" key="2">
    <source>
        <dbReference type="EMBL" id="EOD41643.1"/>
    </source>
</evidence>
<dbReference type="Pfam" id="PF05050">
    <property type="entry name" value="Methyltransf_21"/>
    <property type="match status" value="1"/>
</dbReference>
<dbReference type="Gene3D" id="3.40.50.150">
    <property type="entry name" value="Vaccinia Virus protein VP39"/>
    <property type="match status" value="1"/>
</dbReference>
<dbReference type="AlphaFoldDB" id="R1E205"/>
<sequence>LLEELGVERVDLLKVDCEGDELAVLRGISARHWAAIRQVVAEVHDINGRLDRVVALLRRHGFGGV</sequence>
<evidence type="ECO:0000259" key="1">
    <source>
        <dbReference type="Pfam" id="PF05050"/>
    </source>
</evidence>
<dbReference type="InterPro" id="IPR006342">
    <property type="entry name" value="FkbM_mtfrase"/>
</dbReference>
<name>R1E205_EMIHU</name>